<evidence type="ECO:0000313" key="23">
    <source>
        <dbReference type="Proteomes" id="UP000811399"/>
    </source>
</evidence>
<dbReference type="NCBIfam" id="TIGR00179">
    <property type="entry name" value="murB"/>
    <property type="match status" value="1"/>
</dbReference>
<evidence type="ECO:0000256" key="4">
    <source>
        <dbReference type="ARBA" id="ARBA00004752"/>
    </source>
</evidence>
<dbReference type="EMBL" id="VJYU01000021">
    <property type="protein sequence ID" value="MBS4241398.1"/>
    <property type="molecule type" value="Genomic_DNA"/>
</dbReference>
<reference evidence="21 23" key="3">
    <citation type="journal article" date="2021" name="Syst. Appl. Microbiol.">
        <title>nCampylobacter vulpis sp. nov. isolated from wild red foxes.</title>
        <authorList>
            <person name="Parisi A."/>
            <person name="Chiara M."/>
            <person name="Caffara M."/>
            <person name="Mion D."/>
            <person name="Miller W.G."/>
            <person name="Caruso M."/>
            <person name="Manzari C."/>
            <person name="Florio D."/>
            <person name="Capozzi L."/>
            <person name="D'Erchia A.M."/>
            <person name="Manzulli V."/>
            <person name="Zanoni R.G."/>
        </authorList>
    </citation>
    <scope>NUCLEOTIDE SEQUENCE [LARGE SCALE GENOMIC DNA]</scope>
    <source>
        <strain evidence="21 23">52/13</strain>
    </source>
</reference>
<dbReference type="NCBIfam" id="NF010479">
    <property type="entry name" value="PRK13904.1"/>
    <property type="match status" value="1"/>
</dbReference>
<dbReference type="RefSeq" id="WP_099460975.1">
    <property type="nucleotide sequence ID" value="NZ_LDWY01000016.1"/>
</dbReference>
<comment type="pathway">
    <text evidence="4 19">Cell wall biogenesis; peptidoglycan biosynthesis.</text>
</comment>
<keyword evidence="12 19" id="KW-0133">Cell shape</keyword>
<evidence type="ECO:0000256" key="13">
    <source>
        <dbReference type="ARBA" id="ARBA00022984"/>
    </source>
</evidence>
<feature type="active site" evidence="19">
    <location>
        <position position="254"/>
    </location>
</feature>
<keyword evidence="16 19" id="KW-0961">Cell wall biogenesis/degradation</keyword>
<dbReference type="GO" id="GO:0005829">
    <property type="term" value="C:cytosol"/>
    <property type="evidence" value="ECO:0007669"/>
    <property type="project" value="TreeGrafter"/>
</dbReference>
<dbReference type="Gene3D" id="3.30.465.10">
    <property type="match status" value="1"/>
</dbReference>
<dbReference type="Proteomes" id="UP000811399">
    <property type="component" value="Unassembled WGS sequence"/>
</dbReference>
<dbReference type="EMBL" id="LDWY01000016">
    <property type="protein sequence ID" value="PHY92004.1"/>
    <property type="molecule type" value="Genomic_DNA"/>
</dbReference>
<protein>
    <recommendedName>
        <fullName evidence="6 19">UDP-N-acetylenolpyruvoylglucosamine reductase</fullName>
        <ecNumber evidence="5 19">1.3.1.98</ecNumber>
    </recommendedName>
    <alternativeName>
        <fullName evidence="17 19">UDP-N-acetylmuramate dehydrogenase</fullName>
    </alternativeName>
</protein>
<evidence type="ECO:0000256" key="9">
    <source>
        <dbReference type="ARBA" id="ARBA00022630"/>
    </source>
</evidence>
<evidence type="ECO:0000259" key="20">
    <source>
        <dbReference type="Pfam" id="PF02873"/>
    </source>
</evidence>
<dbReference type="OrthoDB" id="9804753at2"/>
<evidence type="ECO:0000256" key="3">
    <source>
        <dbReference type="ARBA" id="ARBA00004496"/>
    </source>
</evidence>
<evidence type="ECO:0000256" key="1">
    <source>
        <dbReference type="ARBA" id="ARBA00001974"/>
    </source>
</evidence>
<feature type="domain" description="UDP-N-acetylenolpyruvoylglucosamine reductase C-terminal" evidence="20">
    <location>
        <begin position="172"/>
        <end position="257"/>
    </location>
</feature>
<evidence type="ECO:0000256" key="11">
    <source>
        <dbReference type="ARBA" id="ARBA00022857"/>
    </source>
</evidence>
<dbReference type="GO" id="GO:0071555">
    <property type="term" value="P:cell wall organization"/>
    <property type="evidence" value="ECO:0007669"/>
    <property type="project" value="UniProtKB-KW"/>
</dbReference>
<reference evidence="21" key="2">
    <citation type="submission" date="2019-07" db="EMBL/GenBank/DDBJ databases">
        <authorList>
            <person name="Miller W.G."/>
        </authorList>
    </citation>
    <scope>NUCLEOTIDE SEQUENCE</scope>
    <source>
        <strain evidence="21">52/13</strain>
    </source>
</reference>
<accession>A0A2G4R641</accession>
<keyword evidence="8 19" id="KW-0132">Cell division</keyword>
<keyword evidence="10 19" id="KW-0274">FAD</keyword>
<keyword evidence="15 19" id="KW-0131">Cell cycle</keyword>
<keyword evidence="23" id="KW-1185">Reference proteome</keyword>
<dbReference type="GO" id="GO:0008762">
    <property type="term" value="F:UDP-N-acetylmuramate dehydrogenase activity"/>
    <property type="evidence" value="ECO:0007669"/>
    <property type="project" value="UniProtKB-UniRule"/>
</dbReference>
<dbReference type="GO" id="GO:0008360">
    <property type="term" value="P:regulation of cell shape"/>
    <property type="evidence" value="ECO:0007669"/>
    <property type="project" value="UniProtKB-KW"/>
</dbReference>
<dbReference type="SUPFAM" id="SSF56176">
    <property type="entry name" value="FAD-binding/transporter-associated domain-like"/>
    <property type="match status" value="1"/>
</dbReference>
<evidence type="ECO:0000256" key="17">
    <source>
        <dbReference type="ARBA" id="ARBA00031026"/>
    </source>
</evidence>
<name>A0A2G4R641_9BACT</name>
<dbReference type="GO" id="GO:0051301">
    <property type="term" value="P:cell division"/>
    <property type="evidence" value="ECO:0007669"/>
    <property type="project" value="UniProtKB-KW"/>
</dbReference>
<feature type="active site" evidence="19">
    <location>
        <position position="142"/>
    </location>
</feature>
<dbReference type="Pfam" id="PF02873">
    <property type="entry name" value="MurB_C"/>
    <property type="match status" value="1"/>
</dbReference>
<evidence type="ECO:0000256" key="12">
    <source>
        <dbReference type="ARBA" id="ARBA00022960"/>
    </source>
</evidence>
<evidence type="ECO:0000256" key="18">
    <source>
        <dbReference type="ARBA" id="ARBA00048914"/>
    </source>
</evidence>
<dbReference type="Gene3D" id="3.90.78.10">
    <property type="entry name" value="UDP-N-acetylenolpyruvoylglucosamine reductase, C-terminal domain"/>
    <property type="match status" value="1"/>
</dbReference>
<dbReference type="SUPFAM" id="SSF56194">
    <property type="entry name" value="Uridine diphospho-N-Acetylenolpyruvylglucosamine reductase, MurB, C-terminal domain"/>
    <property type="match status" value="1"/>
</dbReference>
<dbReference type="InterPro" id="IPR016169">
    <property type="entry name" value="FAD-bd_PCMH_sub2"/>
</dbReference>
<comment type="function">
    <text evidence="2 19">Cell wall formation.</text>
</comment>
<dbReference type="AlphaFoldDB" id="A0A2G4R641"/>
<keyword evidence="11 19" id="KW-0521">NADP</keyword>
<dbReference type="GO" id="GO:0050660">
    <property type="term" value="F:flavin adenine dinucleotide binding"/>
    <property type="evidence" value="ECO:0007669"/>
    <property type="project" value="InterPro"/>
</dbReference>
<evidence type="ECO:0000256" key="7">
    <source>
        <dbReference type="ARBA" id="ARBA00022490"/>
    </source>
</evidence>
<organism evidence="22">
    <name type="scientific">Campylobacter vulpis</name>
    <dbReference type="NCBI Taxonomy" id="1655500"/>
    <lineage>
        <taxon>Bacteria</taxon>
        <taxon>Pseudomonadati</taxon>
        <taxon>Campylobacterota</taxon>
        <taxon>Epsilonproteobacteria</taxon>
        <taxon>Campylobacterales</taxon>
        <taxon>Campylobacteraceae</taxon>
        <taxon>Campylobacter</taxon>
    </lineage>
</organism>
<evidence type="ECO:0000256" key="2">
    <source>
        <dbReference type="ARBA" id="ARBA00003921"/>
    </source>
</evidence>
<gene>
    <name evidence="19 22" type="primary">murB</name>
    <name evidence="22" type="ORF">AA994_01340</name>
    <name evidence="21" type="ORF">CVU5213_06640</name>
</gene>
<comment type="subcellular location">
    <subcellularLocation>
        <location evidence="3 19">Cytoplasm</location>
    </subcellularLocation>
</comment>
<feature type="active site" description="Proton donor" evidence="19">
    <location>
        <position position="184"/>
    </location>
</feature>
<dbReference type="GO" id="GO:0009252">
    <property type="term" value="P:peptidoglycan biosynthetic process"/>
    <property type="evidence" value="ECO:0007669"/>
    <property type="project" value="UniProtKB-UniRule"/>
</dbReference>
<dbReference type="PANTHER" id="PTHR21071">
    <property type="entry name" value="UDP-N-ACETYLENOLPYRUVOYLGLUCOSAMINE REDUCTASE"/>
    <property type="match status" value="1"/>
</dbReference>
<dbReference type="InterPro" id="IPR036318">
    <property type="entry name" value="FAD-bd_PCMH-like_sf"/>
</dbReference>
<reference evidence="22" key="1">
    <citation type="submission" date="2015-06" db="EMBL/GenBank/DDBJ databases">
        <authorList>
            <person name="Hoefler B.C."/>
            <person name="Straight P.D."/>
        </authorList>
    </citation>
    <scope>NUCLEOTIDE SEQUENCE [LARGE SCALE GENOMIC DNA]</scope>
    <source>
        <strain evidence="22">73/13</strain>
    </source>
</reference>
<dbReference type="PANTHER" id="PTHR21071:SF4">
    <property type="entry name" value="UDP-N-ACETYLENOLPYRUVOYLGLUCOSAMINE REDUCTASE"/>
    <property type="match status" value="1"/>
</dbReference>
<evidence type="ECO:0000256" key="15">
    <source>
        <dbReference type="ARBA" id="ARBA00023306"/>
    </source>
</evidence>
<dbReference type="HAMAP" id="MF_00037">
    <property type="entry name" value="MurB"/>
    <property type="match status" value="1"/>
</dbReference>
<keyword evidence="14 19" id="KW-0560">Oxidoreductase</keyword>
<evidence type="ECO:0000313" key="22">
    <source>
        <dbReference type="EMBL" id="PHY92004.1"/>
    </source>
</evidence>
<dbReference type="InterPro" id="IPR003170">
    <property type="entry name" value="MurB"/>
</dbReference>
<comment type="similarity">
    <text evidence="19">Belongs to the MurB family.</text>
</comment>
<comment type="caution">
    <text evidence="22">The sequence shown here is derived from an EMBL/GenBank/DDBJ whole genome shotgun (WGS) entry which is preliminary data.</text>
</comment>
<dbReference type="EC" id="1.3.1.98" evidence="5 19"/>
<evidence type="ECO:0000256" key="14">
    <source>
        <dbReference type="ARBA" id="ARBA00023002"/>
    </source>
</evidence>
<sequence length="258" mass="28963">MIIDFKKYSSVRIGQAFEVEVLDSVGEFDGFIIGGANNLLVSDRPKKMGILGEEFNFIKILDKNADFTTLQIGCATKSSTMYQFAKKHNLKGFEFLTKIPGKLGGLLKMNAGLKDCNISTNLSKIMTAKGEIKREDIDFAYRFCPLEMPLFWAEFKLKYGFDNEKDQLLKLARSNQPSGASFGSIFKNPKNDFAGRLIEAVGLKGFSKNDAKLSEKHANFLINQKNASFEDALFLIELAKKRVLEEFGILLENEVIIL</sequence>
<evidence type="ECO:0000256" key="8">
    <source>
        <dbReference type="ARBA" id="ARBA00022618"/>
    </source>
</evidence>
<keyword evidence="7 19" id="KW-0963">Cytoplasm</keyword>
<keyword evidence="13 19" id="KW-0573">Peptidoglycan synthesis</keyword>
<keyword evidence="9 19" id="KW-0285">Flavoprotein</keyword>
<evidence type="ECO:0000256" key="5">
    <source>
        <dbReference type="ARBA" id="ARBA00012518"/>
    </source>
</evidence>
<evidence type="ECO:0000256" key="10">
    <source>
        <dbReference type="ARBA" id="ARBA00022827"/>
    </source>
</evidence>
<evidence type="ECO:0000256" key="19">
    <source>
        <dbReference type="HAMAP-Rule" id="MF_00037"/>
    </source>
</evidence>
<dbReference type="InterPro" id="IPR011601">
    <property type="entry name" value="MurB_C"/>
</dbReference>
<comment type="catalytic activity">
    <reaction evidence="18 19">
        <text>UDP-N-acetyl-alpha-D-muramate + NADP(+) = UDP-N-acetyl-3-O-(1-carboxyvinyl)-alpha-D-glucosamine + NADPH + H(+)</text>
        <dbReference type="Rhea" id="RHEA:12248"/>
        <dbReference type="ChEBI" id="CHEBI:15378"/>
        <dbReference type="ChEBI" id="CHEBI:57783"/>
        <dbReference type="ChEBI" id="CHEBI:58349"/>
        <dbReference type="ChEBI" id="CHEBI:68483"/>
        <dbReference type="ChEBI" id="CHEBI:70757"/>
        <dbReference type="EC" id="1.3.1.98"/>
    </reaction>
</comment>
<evidence type="ECO:0000256" key="6">
    <source>
        <dbReference type="ARBA" id="ARBA00015188"/>
    </source>
</evidence>
<dbReference type="InterPro" id="IPR036635">
    <property type="entry name" value="MurB_C_sf"/>
</dbReference>
<dbReference type="UniPathway" id="UPA00219"/>
<comment type="cofactor">
    <cofactor evidence="1 19">
        <name>FAD</name>
        <dbReference type="ChEBI" id="CHEBI:57692"/>
    </cofactor>
</comment>
<proteinExistence type="inferred from homology"/>
<evidence type="ECO:0000256" key="16">
    <source>
        <dbReference type="ARBA" id="ARBA00023316"/>
    </source>
</evidence>
<dbReference type="Proteomes" id="UP000237472">
    <property type="component" value="Unassembled WGS sequence"/>
</dbReference>
<evidence type="ECO:0000313" key="21">
    <source>
        <dbReference type="EMBL" id="MBS4241398.1"/>
    </source>
</evidence>